<reference evidence="2" key="2">
    <citation type="submission" date="2010-05" db="EMBL/GenBank/DDBJ databases">
        <authorList>
            <person name="Almeida L.G."/>
            <person name="Nicolas M.F."/>
            <person name="Souza R.C."/>
            <person name="Vasconcelos A.T.R."/>
        </authorList>
    </citation>
    <scope>NUCLEOTIDE SEQUENCE</scope>
</reference>
<accession>W5J549</accession>
<dbReference type="AlphaFoldDB" id="W5J549"/>
<dbReference type="EMBL" id="ADMH02002103">
    <property type="protein sequence ID" value="ETN59096.1"/>
    <property type="molecule type" value="Genomic_DNA"/>
</dbReference>
<name>W5J549_ANODA</name>
<evidence type="ECO:0000313" key="3">
    <source>
        <dbReference type="EnsemblMetazoa" id="ADAC009322-PA"/>
    </source>
</evidence>
<protein>
    <submittedName>
        <fullName evidence="2 3">Uncharacterized protein</fullName>
    </submittedName>
</protein>
<reference evidence="3" key="4">
    <citation type="submission" date="2015-06" db="UniProtKB">
        <authorList>
            <consortium name="EnsemblMetazoa"/>
        </authorList>
    </citation>
    <scope>IDENTIFICATION</scope>
</reference>
<organism evidence="2">
    <name type="scientific">Anopheles darlingi</name>
    <name type="common">Mosquito</name>
    <dbReference type="NCBI Taxonomy" id="43151"/>
    <lineage>
        <taxon>Eukaryota</taxon>
        <taxon>Metazoa</taxon>
        <taxon>Ecdysozoa</taxon>
        <taxon>Arthropoda</taxon>
        <taxon>Hexapoda</taxon>
        <taxon>Insecta</taxon>
        <taxon>Pterygota</taxon>
        <taxon>Neoptera</taxon>
        <taxon>Endopterygota</taxon>
        <taxon>Diptera</taxon>
        <taxon>Nematocera</taxon>
        <taxon>Culicoidea</taxon>
        <taxon>Culicidae</taxon>
        <taxon>Anophelinae</taxon>
        <taxon>Anopheles</taxon>
    </lineage>
</organism>
<reference evidence="2" key="3">
    <citation type="journal article" date="2013" name="Nucleic Acids Res.">
        <title>The genome of Anopheles darlingi, the main neotropical malaria vector.</title>
        <authorList>
            <person name="Marinotti O."/>
            <person name="Cerqueira G.C."/>
            <person name="de Almeida L.G."/>
            <person name="Ferro M.I."/>
            <person name="Loreto E.L."/>
            <person name="Zaha A."/>
            <person name="Teixeira S.M."/>
            <person name="Wespiser A.R."/>
            <person name="Almeida E Silva A."/>
            <person name="Schlindwein A.D."/>
            <person name="Pacheco A.C."/>
            <person name="Silva A.L."/>
            <person name="Graveley B.R."/>
            <person name="Walenz B.P."/>
            <person name="Lima Bde A."/>
            <person name="Ribeiro C.A."/>
            <person name="Nunes-Silva C.G."/>
            <person name="de Carvalho C.R."/>
            <person name="Soares C.M."/>
            <person name="de Menezes C.B."/>
            <person name="Matiolli C."/>
            <person name="Caffrey D."/>
            <person name="Araujo D.A."/>
            <person name="de Oliveira D.M."/>
            <person name="Golenbock D."/>
            <person name="Grisard E.C."/>
            <person name="Fantinatti-Garboggini F."/>
            <person name="de Carvalho F.M."/>
            <person name="Barcellos F.G."/>
            <person name="Prosdocimi F."/>
            <person name="May G."/>
            <person name="Azevedo Junior G.M."/>
            <person name="Guimaraes G.M."/>
            <person name="Goldman G.H."/>
            <person name="Padilha I.Q."/>
            <person name="Batista Jda S."/>
            <person name="Ferro J.A."/>
            <person name="Ribeiro J.M."/>
            <person name="Fietto J.L."/>
            <person name="Dabbas K.M."/>
            <person name="Cerdeira L."/>
            <person name="Agnez-Lima L.F."/>
            <person name="Brocchi M."/>
            <person name="de Carvalho M.O."/>
            <person name="Teixeira Mde M."/>
            <person name="Diniz Maia Mde M."/>
            <person name="Goldman M.H."/>
            <person name="Cruz Schneider M.P."/>
            <person name="Felipe M.S."/>
            <person name="Hungria M."/>
            <person name="Nicolas M.F."/>
            <person name="Pereira M."/>
            <person name="Montes M.A."/>
            <person name="Cantao M.E."/>
            <person name="Vincentz M."/>
            <person name="Rafael M.S."/>
            <person name="Silverman N."/>
            <person name="Stoco P.H."/>
            <person name="Souza R.C."/>
            <person name="Vicentini R."/>
            <person name="Gazzinelli R.T."/>
            <person name="Neves Rde O."/>
            <person name="Silva R."/>
            <person name="Astolfi-Filho S."/>
            <person name="Maciel T.E."/>
            <person name="Urmenyi T.P."/>
            <person name="Tadei W.P."/>
            <person name="Camargo E.P."/>
            <person name="de Vasconcelos A.T."/>
        </authorList>
    </citation>
    <scope>NUCLEOTIDE SEQUENCE</scope>
</reference>
<feature type="region of interest" description="Disordered" evidence="1">
    <location>
        <begin position="1"/>
        <end position="24"/>
    </location>
</feature>
<dbReference type="HOGENOM" id="CLU_1305780_0_0_1"/>
<evidence type="ECO:0000256" key="1">
    <source>
        <dbReference type="SAM" id="MobiDB-lite"/>
    </source>
</evidence>
<reference evidence="2 4" key="1">
    <citation type="journal article" date="2010" name="BMC Genomics">
        <title>Combination of measures distinguishes pre-miRNAs from other stem-loops in the genome of the newly sequenced Anopheles darlingi.</title>
        <authorList>
            <person name="Mendes N.D."/>
            <person name="Freitas A.T."/>
            <person name="Vasconcelos A.T."/>
            <person name="Sagot M.F."/>
        </authorList>
    </citation>
    <scope>NUCLEOTIDE SEQUENCE</scope>
</reference>
<feature type="compositionally biased region" description="Polar residues" evidence="1">
    <location>
        <begin position="1"/>
        <end position="10"/>
    </location>
</feature>
<sequence>MSSLLKNTVRNAHGGAPTPSKLNAKASKAIDSLAEKDPTEIMAAGSVITSQEGLNRLTESIGGGVDSAVTASGQMFSQFQQGLEGGIANVQEGIGDITDVAGASARRAMESIGDVTDQAGAAAQSALTSAMELKEGVQEQLGEVEAVAQVAQVAAASGALTTMSTMGGTDATLEMEDDGCCCGLCDCDCDCCDCGDCGCGLCDCDCSCSIM</sequence>
<evidence type="ECO:0000313" key="4">
    <source>
        <dbReference type="Proteomes" id="UP000000673"/>
    </source>
</evidence>
<evidence type="ECO:0000313" key="2">
    <source>
        <dbReference type="EMBL" id="ETN59096.1"/>
    </source>
</evidence>
<proteinExistence type="predicted"/>
<keyword evidence="4" id="KW-1185">Reference proteome</keyword>
<dbReference type="VEuPathDB" id="VectorBase:ADAC009322"/>
<dbReference type="EnsemblMetazoa" id="ADAC009322-RA">
    <property type="protein sequence ID" value="ADAC009322-PA"/>
    <property type="gene ID" value="ADAC009322"/>
</dbReference>
<dbReference type="Proteomes" id="UP000000673">
    <property type="component" value="Unassembled WGS sequence"/>
</dbReference>
<gene>
    <name evidence="2" type="ORF">AND_009322</name>
</gene>